<evidence type="ECO:0000256" key="5">
    <source>
        <dbReference type="SAM" id="SignalP"/>
    </source>
</evidence>
<feature type="region of interest" description="Disordered" evidence="4">
    <location>
        <begin position="505"/>
        <end position="535"/>
    </location>
</feature>
<dbReference type="Pfam" id="PF00561">
    <property type="entry name" value="Abhydrolase_1"/>
    <property type="match status" value="1"/>
</dbReference>
<evidence type="ECO:0000259" key="7">
    <source>
        <dbReference type="Pfam" id="PF08386"/>
    </source>
</evidence>
<evidence type="ECO:0000256" key="3">
    <source>
        <dbReference type="ARBA" id="ARBA00022801"/>
    </source>
</evidence>
<evidence type="ECO:0000256" key="2">
    <source>
        <dbReference type="ARBA" id="ARBA00022729"/>
    </source>
</evidence>
<dbReference type="SUPFAM" id="SSF53474">
    <property type="entry name" value="alpha/beta-Hydrolases"/>
    <property type="match status" value="1"/>
</dbReference>
<dbReference type="InterPro" id="IPR051601">
    <property type="entry name" value="Serine_prot/Carboxylest_S33"/>
</dbReference>
<dbReference type="RefSeq" id="WP_378241469.1">
    <property type="nucleotide sequence ID" value="NZ_JBHRWK010000038.1"/>
</dbReference>
<dbReference type="InterPro" id="IPR013595">
    <property type="entry name" value="Pept_S33_TAP-like_C"/>
</dbReference>
<dbReference type="Proteomes" id="UP001595645">
    <property type="component" value="Unassembled WGS sequence"/>
</dbReference>
<dbReference type="PROSITE" id="PS51257">
    <property type="entry name" value="PROKAR_LIPOPROTEIN"/>
    <property type="match status" value="1"/>
</dbReference>
<feature type="domain" description="Peptidase S33 tripeptidyl aminopeptidase-like C-terminal" evidence="7">
    <location>
        <begin position="386"/>
        <end position="494"/>
    </location>
</feature>
<dbReference type="Pfam" id="PF08386">
    <property type="entry name" value="Abhydrolase_4"/>
    <property type="match status" value="1"/>
</dbReference>
<feature type="chain" id="PRO_5046988478" evidence="5">
    <location>
        <begin position="29"/>
        <end position="535"/>
    </location>
</feature>
<keyword evidence="3 8" id="KW-0378">Hydrolase</keyword>
<dbReference type="EMBL" id="JBHRWK010000038">
    <property type="protein sequence ID" value="MFC3452701.1"/>
    <property type="molecule type" value="Genomic_DNA"/>
</dbReference>
<organism evidence="8 9">
    <name type="scientific">Amycolatopsis speibonae</name>
    <dbReference type="NCBI Taxonomy" id="1450224"/>
    <lineage>
        <taxon>Bacteria</taxon>
        <taxon>Bacillati</taxon>
        <taxon>Actinomycetota</taxon>
        <taxon>Actinomycetes</taxon>
        <taxon>Pseudonocardiales</taxon>
        <taxon>Pseudonocardiaceae</taxon>
        <taxon>Amycolatopsis</taxon>
    </lineage>
</organism>
<protein>
    <submittedName>
        <fullName evidence="8">Alpha/beta fold hydrolase</fullName>
    </submittedName>
</protein>
<comment type="similarity">
    <text evidence="1">Belongs to the peptidase S33 family.</text>
</comment>
<keyword evidence="9" id="KW-1185">Reference proteome</keyword>
<feature type="domain" description="AB hydrolase-1" evidence="6">
    <location>
        <begin position="83"/>
        <end position="314"/>
    </location>
</feature>
<evidence type="ECO:0000256" key="4">
    <source>
        <dbReference type="SAM" id="MobiDB-lite"/>
    </source>
</evidence>
<gene>
    <name evidence="8" type="ORF">ACFOSH_24970</name>
</gene>
<evidence type="ECO:0000313" key="9">
    <source>
        <dbReference type="Proteomes" id="UP001595645"/>
    </source>
</evidence>
<sequence>MHRGKITSAVAVAVLSVVACVTAPAAAAADVAWAPCAEEWLGGLECATVEVPKDYGDPAAGTITIAISRHKATDPDRRRGVLFTNPGGPGGAGRWLAADYASQPIAAVYDIIGIDPRGTGASTPLRCDATRPTGSVMLLSRPTDDELGLFSSVAHDREVACEKGGGDFRRFVTTAGTARDMDGIRAALSEEKISYLGVSYGTWLGAVYGQLFPGRLDRSVLDSSVDPTKTWYEQYDDNNKSVEFNFTQWAQWVAKRNSAFGLGKTPEDVRAAVDAISAHVAANPGFAGIINRDDFDAAVGKFTRYRPYWAAFAENISAVTAQRNGAPADPDLATANTATGRMIENEANEPDENGVFATATCDWETPTDQETYYAGMRRWRDSFPYGGTVASMAPTTCAYYPHQGEAEVNIGARQYPTGLVLNADGDPQTSLVSAKRMATTLDEPLITVTNEGAHGVYGMTDVRDDSVARPNTCVDNLVNAYLIDGTLPDGDQVCATSNPAAHIPADGTPITGTPADEPDLAALAKRPAEHPRYGH</sequence>
<accession>A0ABV7P4I7</accession>
<reference evidence="9" key="1">
    <citation type="journal article" date="2019" name="Int. J. Syst. Evol. Microbiol.">
        <title>The Global Catalogue of Microorganisms (GCM) 10K type strain sequencing project: providing services to taxonomists for standard genome sequencing and annotation.</title>
        <authorList>
            <consortium name="The Broad Institute Genomics Platform"/>
            <consortium name="The Broad Institute Genome Sequencing Center for Infectious Disease"/>
            <person name="Wu L."/>
            <person name="Ma J."/>
        </authorList>
    </citation>
    <scope>NUCLEOTIDE SEQUENCE [LARGE SCALE GENOMIC DNA]</scope>
    <source>
        <strain evidence="9">CGMCC 4.7676</strain>
    </source>
</reference>
<dbReference type="GO" id="GO:0016787">
    <property type="term" value="F:hydrolase activity"/>
    <property type="evidence" value="ECO:0007669"/>
    <property type="project" value="UniProtKB-KW"/>
</dbReference>
<feature type="signal peptide" evidence="5">
    <location>
        <begin position="1"/>
        <end position="28"/>
    </location>
</feature>
<name>A0ABV7P4I7_9PSEU</name>
<evidence type="ECO:0000259" key="6">
    <source>
        <dbReference type="Pfam" id="PF00561"/>
    </source>
</evidence>
<comment type="caution">
    <text evidence="8">The sequence shown here is derived from an EMBL/GenBank/DDBJ whole genome shotgun (WGS) entry which is preliminary data.</text>
</comment>
<proteinExistence type="inferred from homology"/>
<evidence type="ECO:0000313" key="8">
    <source>
        <dbReference type="EMBL" id="MFC3452701.1"/>
    </source>
</evidence>
<dbReference type="PANTHER" id="PTHR43248">
    <property type="entry name" value="2-SUCCINYL-6-HYDROXY-2,4-CYCLOHEXADIENE-1-CARBOXYLATE SYNTHASE"/>
    <property type="match status" value="1"/>
</dbReference>
<dbReference type="Gene3D" id="3.40.50.1820">
    <property type="entry name" value="alpha/beta hydrolase"/>
    <property type="match status" value="1"/>
</dbReference>
<evidence type="ECO:0000256" key="1">
    <source>
        <dbReference type="ARBA" id="ARBA00010088"/>
    </source>
</evidence>
<keyword evidence="2 5" id="KW-0732">Signal</keyword>
<dbReference type="InterPro" id="IPR000073">
    <property type="entry name" value="AB_hydrolase_1"/>
</dbReference>
<dbReference type="PANTHER" id="PTHR43248:SF29">
    <property type="entry name" value="TRIPEPTIDYL AMINOPEPTIDASE"/>
    <property type="match status" value="1"/>
</dbReference>
<feature type="compositionally biased region" description="Basic and acidic residues" evidence="4">
    <location>
        <begin position="526"/>
        <end position="535"/>
    </location>
</feature>
<dbReference type="InterPro" id="IPR029058">
    <property type="entry name" value="AB_hydrolase_fold"/>
</dbReference>